<keyword evidence="2" id="KW-1185">Reference proteome</keyword>
<dbReference type="RefSeq" id="WP_359355888.1">
    <property type="nucleotide sequence ID" value="NZ_JBEYXV010000020.1"/>
</dbReference>
<organism evidence="1 2">
    <name type="scientific">Streptomyces atriruber</name>
    <dbReference type="NCBI Taxonomy" id="545121"/>
    <lineage>
        <taxon>Bacteria</taxon>
        <taxon>Bacillati</taxon>
        <taxon>Actinomycetota</taxon>
        <taxon>Actinomycetes</taxon>
        <taxon>Kitasatosporales</taxon>
        <taxon>Streptomycetaceae</taxon>
        <taxon>Streptomyces</taxon>
    </lineage>
</organism>
<name>A0ABV3BWP7_9ACTN</name>
<reference evidence="1 2" key="1">
    <citation type="submission" date="2024-06" db="EMBL/GenBank/DDBJ databases">
        <title>The Natural Products Discovery Center: Release of the First 8490 Sequenced Strains for Exploring Actinobacteria Biosynthetic Diversity.</title>
        <authorList>
            <person name="Kalkreuter E."/>
            <person name="Kautsar S.A."/>
            <person name="Yang D."/>
            <person name="Bader C.D."/>
            <person name="Teijaro C.N."/>
            <person name="Fluegel L."/>
            <person name="Davis C.M."/>
            <person name="Simpson J.R."/>
            <person name="Lauterbach L."/>
            <person name="Steele A.D."/>
            <person name="Gui C."/>
            <person name="Meng S."/>
            <person name="Li G."/>
            <person name="Viehrig K."/>
            <person name="Ye F."/>
            <person name="Su P."/>
            <person name="Kiefer A.F."/>
            <person name="Nichols A."/>
            <person name="Cepeda A.J."/>
            <person name="Yan W."/>
            <person name="Fan B."/>
            <person name="Jiang Y."/>
            <person name="Adhikari A."/>
            <person name="Zheng C.-J."/>
            <person name="Schuster L."/>
            <person name="Cowan T.M."/>
            <person name="Smanski M.J."/>
            <person name="Chevrette M.G."/>
            <person name="De Carvalho L.P.S."/>
            <person name="Shen B."/>
        </authorList>
    </citation>
    <scope>NUCLEOTIDE SEQUENCE [LARGE SCALE GENOMIC DNA]</scope>
    <source>
        <strain evidence="1 2">NPDC046838</strain>
    </source>
</reference>
<evidence type="ECO:0000313" key="1">
    <source>
        <dbReference type="EMBL" id="MEU6825443.1"/>
    </source>
</evidence>
<dbReference type="EMBL" id="JBEYXV010000020">
    <property type="protein sequence ID" value="MEU6825443.1"/>
    <property type="molecule type" value="Genomic_DNA"/>
</dbReference>
<proteinExistence type="predicted"/>
<comment type="caution">
    <text evidence="1">The sequence shown here is derived from an EMBL/GenBank/DDBJ whole genome shotgun (WGS) entry which is preliminary data.</text>
</comment>
<dbReference type="Proteomes" id="UP001551176">
    <property type="component" value="Unassembled WGS sequence"/>
</dbReference>
<evidence type="ECO:0000313" key="2">
    <source>
        <dbReference type="Proteomes" id="UP001551176"/>
    </source>
</evidence>
<sequence>MSSTPGGFAAPQDTADAIVDEILRRRINAEACRRETAQQFVQAVKTFETEVEERVLHVALAHLLGNGDAQAFVQESVHRRYLGGLCMKSGTEEVVLSREGLALKPS</sequence>
<protein>
    <submittedName>
        <fullName evidence="1">Uncharacterized protein</fullName>
    </submittedName>
</protein>
<gene>
    <name evidence="1" type="ORF">ABZ921_32910</name>
</gene>
<accession>A0ABV3BWP7</accession>